<dbReference type="InterPro" id="IPR001608">
    <property type="entry name" value="Ala_racemase_N"/>
</dbReference>
<dbReference type="InterPro" id="IPR051466">
    <property type="entry name" value="D-amino_acid_metab_enzyme"/>
</dbReference>
<comment type="similarity">
    <text evidence="1">Belongs to the DSD1 family.</text>
</comment>
<keyword evidence="2" id="KW-0456">Lyase</keyword>
<evidence type="ECO:0000313" key="4">
    <source>
        <dbReference type="EMBL" id="SDS87057.1"/>
    </source>
</evidence>
<dbReference type="Gene3D" id="2.40.37.20">
    <property type="entry name" value="D-serine dehydratase-like domain"/>
    <property type="match status" value="1"/>
</dbReference>
<accession>A0A1H1VQ87</accession>
<dbReference type="InterPro" id="IPR029066">
    <property type="entry name" value="PLP-binding_barrel"/>
</dbReference>
<proteinExistence type="inferred from homology"/>
<dbReference type="Pfam" id="PF01168">
    <property type="entry name" value="Ala_racemase_N"/>
    <property type="match status" value="1"/>
</dbReference>
<dbReference type="PANTHER" id="PTHR28004">
    <property type="entry name" value="ZGC:162816-RELATED"/>
    <property type="match status" value="1"/>
</dbReference>
<reference evidence="4 5" key="1">
    <citation type="submission" date="2016-10" db="EMBL/GenBank/DDBJ databases">
        <authorList>
            <person name="de Groot N.N."/>
        </authorList>
    </citation>
    <scope>NUCLEOTIDE SEQUENCE [LARGE SCALE GENOMIC DNA]</scope>
    <source>
        <strain evidence="4 5">DSM 15019</strain>
    </source>
</reference>
<organism evidence="4 5">
    <name type="scientific">Microbacterium paraoxydans</name>
    <dbReference type="NCBI Taxonomy" id="199592"/>
    <lineage>
        <taxon>Bacteria</taxon>
        <taxon>Bacillati</taxon>
        <taxon>Actinomycetota</taxon>
        <taxon>Actinomycetes</taxon>
        <taxon>Micrococcales</taxon>
        <taxon>Microbacteriaceae</taxon>
        <taxon>Microbacterium</taxon>
    </lineage>
</organism>
<evidence type="ECO:0000259" key="3">
    <source>
        <dbReference type="SMART" id="SM01119"/>
    </source>
</evidence>
<dbReference type="Proteomes" id="UP000182126">
    <property type="component" value="Chromosome I"/>
</dbReference>
<dbReference type="Gene3D" id="3.20.20.10">
    <property type="entry name" value="Alanine racemase"/>
    <property type="match status" value="1"/>
</dbReference>
<dbReference type="PANTHER" id="PTHR28004:SF8">
    <property type="entry name" value="D-SERINE DEAMINASE"/>
    <property type="match status" value="1"/>
</dbReference>
<gene>
    <name evidence="4" type="ORF">SAMN04489809_2886</name>
</gene>
<sequence>MPLQIPDPVLGAWAKGFPAHAAGLRLSEVGAAGLRLSDLGTPVLTVHADAIAHNEDTVFGWAMREGVRLAPHGKTTMAPALWQRLLDAGAWGISVATPWQARVAVDAGVPTVLIANGVTDGAAARELGAMLAADEDLRILCGADSLAGVAILADALADAPRPLDVLVELGGAQGRTGARTVAEGERIAAAIAAAPGLRLAGVTGYEGPFGPDRSAASVAAVDGFLATLVELHRRLEYPDGVRPVLSAGGSSFPDRAAAVLGAAGADAEVVLRSGAFQIHDDGFYSRMSPFGPLTDTAPLRSAMHAWSRVVSQPEPGLALLDAGRRDVPFDIDLPVPQSVAGAVTALNDQHAFLRPAEGATVAVGEVVRLGLSHPCTAFDKWRVVAVIDDPDAEDPRVIDAVATCF</sequence>
<evidence type="ECO:0000313" key="5">
    <source>
        <dbReference type="Proteomes" id="UP000182126"/>
    </source>
</evidence>
<dbReference type="GeneID" id="36298404"/>
<evidence type="ECO:0000256" key="2">
    <source>
        <dbReference type="ARBA" id="ARBA00023239"/>
    </source>
</evidence>
<dbReference type="SMART" id="SM01119">
    <property type="entry name" value="D-ser_dehydrat"/>
    <property type="match status" value="1"/>
</dbReference>
<dbReference type="eggNOG" id="COG3616">
    <property type="taxonomic scope" value="Bacteria"/>
</dbReference>
<name>A0A1H1VQ87_9MICO</name>
<dbReference type="InterPro" id="IPR026956">
    <property type="entry name" value="D-ser_dehydrat-like_dom"/>
</dbReference>
<dbReference type="Pfam" id="PF14031">
    <property type="entry name" value="D-ser_dehydrat"/>
    <property type="match status" value="1"/>
</dbReference>
<dbReference type="SUPFAM" id="SSF51419">
    <property type="entry name" value="PLP-binding barrel"/>
    <property type="match status" value="1"/>
</dbReference>
<dbReference type="EMBL" id="LT629770">
    <property type="protein sequence ID" value="SDS87057.1"/>
    <property type="molecule type" value="Genomic_DNA"/>
</dbReference>
<dbReference type="RefSeq" id="WP_082750113.1">
    <property type="nucleotide sequence ID" value="NZ_LT629770.1"/>
</dbReference>
<feature type="domain" description="D-serine dehydratase-like" evidence="3">
    <location>
        <begin position="302"/>
        <end position="388"/>
    </location>
</feature>
<dbReference type="GO" id="GO:0016829">
    <property type="term" value="F:lyase activity"/>
    <property type="evidence" value="ECO:0007669"/>
    <property type="project" value="UniProtKB-KW"/>
</dbReference>
<evidence type="ECO:0000256" key="1">
    <source>
        <dbReference type="ARBA" id="ARBA00005323"/>
    </source>
</evidence>
<protein>
    <submittedName>
        <fullName evidence="4">D-serine deaminase, pyridoxal phosphate-dependent</fullName>
    </submittedName>
</protein>
<dbReference type="AlphaFoldDB" id="A0A1H1VQ87"/>
<dbReference type="InterPro" id="IPR042208">
    <property type="entry name" value="D-ser_dehydrat-like_sf"/>
</dbReference>